<name>A0A1I5G3N9_9FIRM</name>
<dbReference type="Pfam" id="PF04230">
    <property type="entry name" value="PS_pyruv_trans"/>
    <property type="match status" value="1"/>
</dbReference>
<dbReference type="EMBL" id="FOWD01000017">
    <property type="protein sequence ID" value="SFO30647.1"/>
    <property type="molecule type" value="Genomic_DNA"/>
</dbReference>
<gene>
    <name evidence="2" type="ORF">SAMN04489757_11745</name>
</gene>
<dbReference type="AlphaFoldDB" id="A0A1I5G3N9"/>
<feature type="domain" description="Polysaccharide pyruvyl transferase" evidence="1">
    <location>
        <begin position="25"/>
        <end position="330"/>
    </location>
</feature>
<keyword evidence="3" id="KW-1185">Reference proteome</keyword>
<reference evidence="2 3" key="1">
    <citation type="submission" date="2016-10" db="EMBL/GenBank/DDBJ databases">
        <authorList>
            <person name="de Groot N.N."/>
        </authorList>
    </citation>
    <scope>NUCLEOTIDE SEQUENCE [LARGE SCALE GENOMIC DNA]</scope>
    <source>
        <strain evidence="2 3">DSM 1283</strain>
    </source>
</reference>
<proteinExistence type="predicted"/>
<evidence type="ECO:0000313" key="3">
    <source>
        <dbReference type="Proteomes" id="UP000198806"/>
    </source>
</evidence>
<dbReference type="STRING" id="1527.SAMN04489757_11745"/>
<accession>A0A1I5G3N9</accession>
<dbReference type="InterPro" id="IPR007345">
    <property type="entry name" value="Polysacch_pyruvyl_Trfase"/>
</dbReference>
<keyword evidence="2" id="KW-0808">Transferase</keyword>
<dbReference type="GO" id="GO:0016740">
    <property type="term" value="F:transferase activity"/>
    <property type="evidence" value="ECO:0007669"/>
    <property type="project" value="UniProtKB-KW"/>
</dbReference>
<organism evidence="2 3">
    <name type="scientific">Anaerocolumna aminovalerica</name>
    <dbReference type="NCBI Taxonomy" id="1527"/>
    <lineage>
        <taxon>Bacteria</taxon>
        <taxon>Bacillati</taxon>
        <taxon>Bacillota</taxon>
        <taxon>Clostridia</taxon>
        <taxon>Lachnospirales</taxon>
        <taxon>Lachnospiraceae</taxon>
        <taxon>Anaerocolumna</taxon>
    </lineage>
</organism>
<evidence type="ECO:0000313" key="2">
    <source>
        <dbReference type="EMBL" id="SFO30647.1"/>
    </source>
</evidence>
<dbReference type="Proteomes" id="UP000198806">
    <property type="component" value="Unassembled WGS sequence"/>
</dbReference>
<evidence type="ECO:0000259" key="1">
    <source>
        <dbReference type="Pfam" id="PF04230"/>
    </source>
</evidence>
<sequence length="392" mass="45414">MQTVVIRNGCIMKKIGIITLNGYFNYGNRLQNYALQEVLKSLGFQVETILVDTTNQSENTSPIPMRNRIFFKNRKKKDMELSEVLYKIITILWNQIHKKEIVKSRMQRIKRLKAFSNKYIKETKFCISSENIPENLAHCYDYFVAGSDQVWNPDYIHNSSIYFLTFAPGKKRIAYSPSFGISHIPTEYSEAYKLWLSEMASLSVREEAGADIIRNLTGREAEVLIDPTLLLTKENWLLISKEPVYKPKRCYLLTYFLGEQTLDRKKKIKEIARANSLIVVNLADMKDPKRYSADPGEFIGYIQSSSVIFTDSFHGCVFAILFEKPFVVFDRIGTGTSMNSRIDTLLGTFRLQTRKWEVLRKDEIFQLDYSQTAPILENERNKAINYLKGTLS</sequence>
<protein>
    <submittedName>
        <fullName evidence="2">Polysaccharide pyruvyl transferase</fullName>
    </submittedName>
</protein>